<dbReference type="Proteomes" id="UP000694427">
    <property type="component" value="Unplaced"/>
</dbReference>
<dbReference type="Gene3D" id="2.60.40.10">
    <property type="entry name" value="Immunoglobulins"/>
    <property type="match status" value="3"/>
</dbReference>
<dbReference type="AlphaFoldDB" id="A0A8C1RA68"/>
<dbReference type="InterPro" id="IPR013783">
    <property type="entry name" value="Ig-like_fold"/>
</dbReference>
<dbReference type="PROSITE" id="PS00290">
    <property type="entry name" value="IG_MHC"/>
    <property type="match status" value="1"/>
</dbReference>
<dbReference type="PROSITE" id="PS50835">
    <property type="entry name" value="IG_LIKE"/>
    <property type="match status" value="3"/>
</dbReference>
<keyword evidence="1" id="KW-0393">Immunoglobulin domain</keyword>
<feature type="domain" description="Ig-like" evidence="2">
    <location>
        <begin position="213"/>
        <end position="313"/>
    </location>
</feature>
<dbReference type="FunFam" id="2.60.40.10:FF:000463">
    <property type="entry name" value="Immunoglobulin heavy constant gamma 1"/>
    <property type="match status" value="1"/>
</dbReference>
<dbReference type="InterPro" id="IPR007110">
    <property type="entry name" value="Ig-like_dom"/>
</dbReference>
<dbReference type="InterPro" id="IPR050380">
    <property type="entry name" value="Immune_Resp_Modulators"/>
</dbReference>
<reference evidence="3" key="2">
    <citation type="submission" date="2025-09" db="UniProtKB">
        <authorList>
            <consortium name="Ensembl"/>
        </authorList>
    </citation>
    <scope>IDENTIFICATION</scope>
</reference>
<keyword evidence="4" id="KW-1185">Reference proteome</keyword>
<dbReference type="InterPro" id="IPR003006">
    <property type="entry name" value="Ig/MHC_CS"/>
</dbReference>
<dbReference type="PANTHER" id="PTHR23411">
    <property type="entry name" value="TAPASIN"/>
    <property type="match status" value="1"/>
</dbReference>
<dbReference type="Pfam" id="PF07654">
    <property type="entry name" value="C1-set"/>
    <property type="match status" value="2"/>
</dbReference>
<organism evidence="3 4">
    <name type="scientific">Cyprinus carpio</name>
    <name type="common">Common carp</name>
    <dbReference type="NCBI Taxonomy" id="7962"/>
    <lineage>
        <taxon>Eukaryota</taxon>
        <taxon>Metazoa</taxon>
        <taxon>Chordata</taxon>
        <taxon>Craniata</taxon>
        <taxon>Vertebrata</taxon>
        <taxon>Euteleostomi</taxon>
        <taxon>Actinopterygii</taxon>
        <taxon>Neopterygii</taxon>
        <taxon>Teleostei</taxon>
        <taxon>Ostariophysi</taxon>
        <taxon>Cypriniformes</taxon>
        <taxon>Cyprinidae</taxon>
        <taxon>Cyprininae</taxon>
        <taxon>Cyprinus</taxon>
    </lineage>
</organism>
<dbReference type="Pfam" id="PF00047">
    <property type="entry name" value="ig"/>
    <property type="match status" value="1"/>
</dbReference>
<accession>A0A8C1RA68</accession>
<dbReference type="InterPro" id="IPR013151">
    <property type="entry name" value="Immunoglobulin_dom"/>
</dbReference>
<dbReference type="SMART" id="SM00407">
    <property type="entry name" value="IGc1"/>
    <property type="match status" value="1"/>
</dbReference>
<sequence>MSCVKVYFCSSDDIKTDPVVVIRRRFVKSVQTASAVLECVVSGLPSGEVCINFQANTADITALSCVDWAPSENIWSLTKHLTIPKAQQMNGNTFTCKVHRPFKSWTSNSTGNIFEVYLVGPSLSSVRSETSVSLTCLVVGQSVKLFSIQWKENGIVHNPNGHEQEPRDHNNGTQSKESILKVSVRDWNAYRCHFRNYFLITNCCLMPADPKQPTVRILRPSDSDLSGLKNPSLLCLITGFFPSDISVQWQLNGTQLDASQFTNSPVAAHTSEGFAMHSALMLPASEWKDGTFSCVVSHEPGTWPVHSSSSSCSLFSMGAQ</sequence>
<dbReference type="InterPro" id="IPR036179">
    <property type="entry name" value="Ig-like_dom_sf"/>
</dbReference>
<evidence type="ECO:0000313" key="4">
    <source>
        <dbReference type="Proteomes" id="UP000694427"/>
    </source>
</evidence>
<protein>
    <recommendedName>
        <fullName evidence="2">Ig-like domain-containing protein</fullName>
    </recommendedName>
</protein>
<dbReference type="Ensembl" id="ENSCCRT00010109253.1">
    <property type="protein sequence ID" value="ENSCCRP00010098486.1"/>
    <property type="gene ID" value="ENSCCRG00010043161.1"/>
</dbReference>
<feature type="domain" description="Ig-like" evidence="2">
    <location>
        <begin position="18"/>
        <end position="114"/>
    </location>
</feature>
<evidence type="ECO:0000313" key="3">
    <source>
        <dbReference type="Ensembl" id="ENSCCRP00010098486.1"/>
    </source>
</evidence>
<proteinExistence type="predicted"/>
<reference evidence="3" key="1">
    <citation type="submission" date="2025-08" db="UniProtKB">
        <authorList>
            <consortium name="Ensembl"/>
        </authorList>
    </citation>
    <scope>IDENTIFICATION</scope>
</reference>
<dbReference type="SUPFAM" id="SSF48726">
    <property type="entry name" value="Immunoglobulin"/>
    <property type="match status" value="3"/>
</dbReference>
<dbReference type="InterPro" id="IPR003597">
    <property type="entry name" value="Ig_C1-set"/>
</dbReference>
<dbReference type="CDD" id="cd00098">
    <property type="entry name" value="IgC1"/>
    <property type="match status" value="1"/>
</dbReference>
<evidence type="ECO:0000259" key="2">
    <source>
        <dbReference type="PROSITE" id="PS50835"/>
    </source>
</evidence>
<evidence type="ECO:0000256" key="1">
    <source>
        <dbReference type="ARBA" id="ARBA00023319"/>
    </source>
</evidence>
<feature type="domain" description="Ig-like" evidence="2">
    <location>
        <begin position="121"/>
        <end position="196"/>
    </location>
</feature>
<name>A0A8C1RA68_CYPCA</name>